<evidence type="ECO:0000256" key="1">
    <source>
        <dbReference type="SAM" id="Coils"/>
    </source>
</evidence>
<keyword evidence="1" id="KW-0175">Coiled coil</keyword>
<organism evidence="2 3">
    <name type="scientific">Pseudocohnilembus persalinus</name>
    <name type="common">Ciliate</name>
    <dbReference type="NCBI Taxonomy" id="266149"/>
    <lineage>
        <taxon>Eukaryota</taxon>
        <taxon>Sar</taxon>
        <taxon>Alveolata</taxon>
        <taxon>Ciliophora</taxon>
        <taxon>Intramacronucleata</taxon>
        <taxon>Oligohymenophorea</taxon>
        <taxon>Scuticociliatia</taxon>
        <taxon>Philasterida</taxon>
        <taxon>Pseudocohnilembidae</taxon>
        <taxon>Pseudocohnilembus</taxon>
    </lineage>
</organism>
<feature type="coiled-coil region" evidence="1">
    <location>
        <begin position="219"/>
        <end position="254"/>
    </location>
</feature>
<accession>A0A0V0R938</accession>
<dbReference type="Proteomes" id="UP000054937">
    <property type="component" value="Unassembled WGS sequence"/>
</dbReference>
<keyword evidence="3" id="KW-1185">Reference proteome</keyword>
<gene>
    <name evidence="2" type="ORF">PPERSA_12318</name>
</gene>
<dbReference type="EMBL" id="LDAU01000012">
    <property type="protein sequence ID" value="KRX10990.1"/>
    <property type="molecule type" value="Genomic_DNA"/>
</dbReference>
<dbReference type="AlphaFoldDB" id="A0A0V0R938"/>
<feature type="coiled-coil region" evidence="1">
    <location>
        <begin position="370"/>
        <end position="430"/>
    </location>
</feature>
<comment type="caution">
    <text evidence="2">The sequence shown here is derived from an EMBL/GenBank/DDBJ whole genome shotgun (WGS) entry which is preliminary data.</text>
</comment>
<proteinExistence type="predicted"/>
<evidence type="ECO:0000313" key="2">
    <source>
        <dbReference type="EMBL" id="KRX10990.1"/>
    </source>
</evidence>
<dbReference type="InParanoid" id="A0A0V0R938"/>
<evidence type="ECO:0000313" key="3">
    <source>
        <dbReference type="Proteomes" id="UP000054937"/>
    </source>
</evidence>
<name>A0A0V0R938_PSEPJ</name>
<reference evidence="2 3" key="1">
    <citation type="journal article" date="2015" name="Sci. Rep.">
        <title>Genome of the facultative scuticociliatosis pathogen Pseudocohnilembus persalinus provides insight into its virulence through horizontal gene transfer.</title>
        <authorList>
            <person name="Xiong J."/>
            <person name="Wang G."/>
            <person name="Cheng J."/>
            <person name="Tian M."/>
            <person name="Pan X."/>
            <person name="Warren A."/>
            <person name="Jiang C."/>
            <person name="Yuan D."/>
            <person name="Miao W."/>
        </authorList>
    </citation>
    <scope>NUCLEOTIDE SEQUENCE [LARGE SCALE GENOMIC DNA]</scope>
    <source>
        <strain evidence="2">36N120E</strain>
    </source>
</reference>
<protein>
    <submittedName>
        <fullName evidence="2">Uncharacterized protein</fullName>
    </submittedName>
</protein>
<sequence length="648" mass="77984">MMDFKELEHITKENKTFDISQNYEKIQRNWEQFNGKNQSKSFFLQKSQKNEKNAKFDEEQDFNPFEDIYRTYKSLPVEKQVLNSLPQLEITQFKEKNGEKKLSNQEYIESLAKDLQNSQSKEEQKKDENKQIINISTKFKSEKIQRNQDFKEKKLRFGSDFIFNQKQVQGQDECEYEKQKEQKQEQEENYYNEDINNYQIKTPKSILKFRNIRDILQGEENVENENKNKKNNKVSSLEEEKQKVDLEIKNIKKIVKIVLFLVLNPFSLAFLVFLQNYCQNGYNLNEAYRQLQNGRQDKYDQNLEQENLDSEIDTVQELQQQKIDEDFVQEDTIEEMVNINVNLDDNDNDQGDFIDLNDIQNFQIKRKINVEIQENKVQNYQEEDEEILLNDNQQPDIQKQNQKRELIQENQDDELEQQNEQQDLNQEKNQKPQFFLFSDIEESFLKDHLNKRKRNSFEQVESTMIKERPLVDGSNFEEFYNLKNVASSVNQKAEIKKLYQYTNFNFRASENDFWHNVNNFFSTENEYPYEAVDEILNDDRLDFLQNCHEFKGRSGKFTVELPLFTEAFGFSFTYHIDFPPEKMIGNFSVYGLVENPIKRATFGSIDEIFLGEYEFFDENTMYRRNKKIVQTYYKCQEKAFELYEQQDF</sequence>